<gene>
    <name evidence="7" type="ORF">DWX93_04340</name>
</gene>
<organism evidence="7 8">
    <name type="scientific">Roseburia hominis</name>
    <dbReference type="NCBI Taxonomy" id="301301"/>
    <lineage>
        <taxon>Bacteria</taxon>
        <taxon>Bacillati</taxon>
        <taxon>Bacillota</taxon>
        <taxon>Clostridia</taxon>
        <taxon>Lachnospirales</taxon>
        <taxon>Lachnospiraceae</taxon>
        <taxon>Roseburia</taxon>
    </lineage>
</organism>
<dbReference type="EMBL" id="QRVL01000001">
    <property type="protein sequence ID" value="RGS42546.1"/>
    <property type="molecule type" value="Genomic_DNA"/>
</dbReference>
<comment type="caution">
    <text evidence="7">The sequence shown here is derived from an EMBL/GenBank/DDBJ whole genome shotgun (WGS) entry which is preliminary data.</text>
</comment>
<name>A0A395VFF1_9FIRM</name>
<comment type="similarity">
    <text evidence="2">Belongs to the autoinducer-2 exporter (AI-2E) (TC 2.A.86) family.</text>
</comment>
<feature type="transmembrane region" description="Helical" evidence="6">
    <location>
        <begin position="259"/>
        <end position="283"/>
    </location>
</feature>
<feature type="transmembrane region" description="Helical" evidence="6">
    <location>
        <begin position="20"/>
        <end position="37"/>
    </location>
</feature>
<evidence type="ECO:0000313" key="7">
    <source>
        <dbReference type="EMBL" id="RGS42546.1"/>
    </source>
</evidence>
<evidence type="ECO:0000256" key="3">
    <source>
        <dbReference type="ARBA" id="ARBA00022692"/>
    </source>
</evidence>
<comment type="subcellular location">
    <subcellularLocation>
        <location evidence="1">Membrane</location>
        <topology evidence="1">Multi-pass membrane protein</topology>
    </subcellularLocation>
</comment>
<keyword evidence="3 6" id="KW-0812">Transmembrane</keyword>
<evidence type="ECO:0000256" key="1">
    <source>
        <dbReference type="ARBA" id="ARBA00004141"/>
    </source>
</evidence>
<dbReference type="PANTHER" id="PTHR21716:SF68">
    <property type="entry name" value="TRANSPORT PROTEIN YTVI-RELATED"/>
    <property type="match status" value="1"/>
</dbReference>
<dbReference type="GO" id="GO:0016020">
    <property type="term" value="C:membrane"/>
    <property type="evidence" value="ECO:0007669"/>
    <property type="project" value="UniProtKB-SubCell"/>
</dbReference>
<feature type="transmembrane region" description="Helical" evidence="6">
    <location>
        <begin position="232"/>
        <end position="253"/>
    </location>
</feature>
<evidence type="ECO:0000256" key="2">
    <source>
        <dbReference type="ARBA" id="ARBA00009773"/>
    </source>
</evidence>
<feature type="transmembrane region" description="Helical" evidence="6">
    <location>
        <begin position="173"/>
        <end position="194"/>
    </location>
</feature>
<dbReference type="AlphaFoldDB" id="A0A395VFF1"/>
<evidence type="ECO:0000313" key="8">
    <source>
        <dbReference type="Proteomes" id="UP000266172"/>
    </source>
</evidence>
<proteinExistence type="inferred from homology"/>
<evidence type="ECO:0000256" key="4">
    <source>
        <dbReference type="ARBA" id="ARBA00022989"/>
    </source>
</evidence>
<dbReference type="RefSeq" id="WP_118096754.1">
    <property type="nucleotide sequence ID" value="NZ_JAQEDX010000010.1"/>
</dbReference>
<feature type="transmembrane region" description="Helical" evidence="6">
    <location>
        <begin position="333"/>
        <end position="355"/>
    </location>
</feature>
<dbReference type="Proteomes" id="UP000266172">
    <property type="component" value="Unassembled WGS sequence"/>
</dbReference>
<dbReference type="Pfam" id="PF01594">
    <property type="entry name" value="AI-2E_transport"/>
    <property type="match status" value="1"/>
</dbReference>
<feature type="transmembrane region" description="Helical" evidence="6">
    <location>
        <begin position="295"/>
        <end position="313"/>
    </location>
</feature>
<keyword evidence="4 6" id="KW-1133">Transmembrane helix</keyword>
<dbReference type="PANTHER" id="PTHR21716">
    <property type="entry name" value="TRANSMEMBRANE PROTEIN"/>
    <property type="match status" value="1"/>
</dbReference>
<feature type="transmembrane region" description="Helical" evidence="6">
    <location>
        <begin position="74"/>
        <end position="94"/>
    </location>
</feature>
<reference evidence="7 8" key="1">
    <citation type="submission" date="2018-08" db="EMBL/GenBank/DDBJ databases">
        <title>A genome reference for cultivated species of the human gut microbiota.</title>
        <authorList>
            <person name="Zou Y."/>
            <person name="Xue W."/>
            <person name="Luo G."/>
        </authorList>
    </citation>
    <scope>NUCLEOTIDE SEQUENCE [LARGE SCALE GENOMIC DNA]</scope>
    <source>
        <strain evidence="7 8">AF22-12AC</strain>
    </source>
</reference>
<dbReference type="InterPro" id="IPR002549">
    <property type="entry name" value="AI-2E-like"/>
</dbReference>
<keyword evidence="5 6" id="KW-0472">Membrane</keyword>
<dbReference type="GO" id="GO:0055085">
    <property type="term" value="P:transmembrane transport"/>
    <property type="evidence" value="ECO:0007669"/>
    <property type="project" value="TreeGrafter"/>
</dbReference>
<protein>
    <submittedName>
        <fullName evidence="7">AI-2E family transporter</fullName>
    </submittedName>
</protein>
<feature type="transmembrane region" description="Helical" evidence="6">
    <location>
        <begin position="43"/>
        <end position="62"/>
    </location>
</feature>
<sequence length="376" mass="40908">MTRRIAMEREERIRHQKEFLVKFAYWAVWGGLVLAAVKLVGPVLLPFIAAFFVAWILSFPVAFATERMHIRRGIAAVAVVLLFYGLAGLLFGFLGNRIVLLGQELLGEVVRFVSETIFPMMKHFCAWTAGMSGETVGGEVLRTAGTESAEAVSRAGELLTGMSGTLLQQVSGIAVNIPGMCFKLLLAVISTVFMELDFPQIMRFLEKNIPEKWKETVLAVKKGTFGTMGKCAAAYVFIFLMTFAELAAGLLLLRIEGAFAIAFLIAVLDILPVLGTGTVLLPWAVIAFAGGNARMGIGVIGLYLIITVVRNIVEPKLVGKQMGLSPVVMLPCMIVGLHFFGILGLFGVPLLASFLKKLYSDGYFSEKLSGDCQKKN</sequence>
<evidence type="ECO:0000256" key="5">
    <source>
        <dbReference type="ARBA" id="ARBA00023136"/>
    </source>
</evidence>
<accession>A0A395VFF1</accession>
<evidence type="ECO:0000256" key="6">
    <source>
        <dbReference type="SAM" id="Phobius"/>
    </source>
</evidence>